<protein>
    <submittedName>
        <fullName evidence="1">HTH transcriptional regulator</fullName>
    </submittedName>
</protein>
<dbReference type="Gene3D" id="1.10.10.10">
    <property type="entry name" value="Winged helix-like DNA-binding domain superfamily/Winged helix DNA-binding domain"/>
    <property type="match status" value="1"/>
</dbReference>
<sequence>MSVEDIELGISQSRNTKLANYFYRLKWIESYGTGLQRIMESYVNAKVIPSWEIGPNAFVITLPKIELKHQETTKSNDMDLDLWMAQHESFTRKELEEFIGKSKSFIRVFINSQIALNRIEQIGHGPATKYRVIAKE</sequence>
<comment type="caution">
    <text evidence="1">The sequence shown here is derived from an EMBL/GenBank/DDBJ whole genome shotgun (WGS) entry which is preliminary data.</text>
</comment>
<proteinExistence type="predicted"/>
<dbReference type="InterPro" id="IPR036388">
    <property type="entry name" value="WH-like_DNA-bd_sf"/>
</dbReference>
<dbReference type="Proteomes" id="UP000658225">
    <property type="component" value="Unassembled WGS sequence"/>
</dbReference>
<dbReference type="Pfam" id="PF13749">
    <property type="entry name" value="HATPase_c_4"/>
    <property type="match status" value="1"/>
</dbReference>
<evidence type="ECO:0000313" key="1">
    <source>
        <dbReference type="EMBL" id="MBE1556566.1"/>
    </source>
</evidence>
<evidence type="ECO:0000313" key="2">
    <source>
        <dbReference type="Proteomes" id="UP000658225"/>
    </source>
</evidence>
<dbReference type="AlphaFoldDB" id="A0A927MM78"/>
<dbReference type="RefSeq" id="WP_192600198.1">
    <property type="nucleotide sequence ID" value="NZ_JADBEL010000029.1"/>
</dbReference>
<dbReference type="PANTHER" id="PTHR30595">
    <property type="entry name" value="GLPR-RELATED TRANSCRIPTIONAL REPRESSOR"/>
    <property type="match status" value="1"/>
</dbReference>
<name>A0A927MM78_9BACL</name>
<dbReference type="EMBL" id="JADBEL010000029">
    <property type="protein sequence ID" value="MBE1556566.1"/>
    <property type="molecule type" value="Genomic_DNA"/>
</dbReference>
<reference evidence="1" key="1">
    <citation type="submission" date="2020-10" db="EMBL/GenBank/DDBJ databases">
        <title>Genomic Encyclopedia of Type Strains, Phase IV (KMG-IV): sequencing the most valuable type-strain genomes for metagenomic binning, comparative biology and taxonomic classification.</title>
        <authorList>
            <person name="Goeker M."/>
        </authorList>
    </citation>
    <scope>NUCLEOTIDE SEQUENCE</scope>
    <source>
        <strain evidence="1">DSM 13886</strain>
    </source>
</reference>
<dbReference type="Gene3D" id="3.30.565.60">
    <property type="match status" value="1"/>
</dbReference>
<organism evidence="1 2">
    <name type="scientific">Sporosarcina limicola</name>
    <dbReference type="NCBI Taxonomy" id="34101"/>
    <lineage>
        <taxon>Bacteria</taxon>
        <taxon>Bacillati</taxon>
        <taxon>Bacillota</taxon>
        <taxon>Bacilli</taxon>
        <taxon>Bacillales</taxon>
        <taxon>Caryophanaceae</taxon>
        <taxon>Sporosarcina</taxon>
    </lineage>
</organism>
<accession>A0A927MM78</accession>
<dbReference type="PANTHER" id="PTHR30595:SF6">
    <property type="entry name" value="SCHLAFEN ALBA-2 DOMAIN-CONTAINING PROTEIN"/>
    <property type="match status" value="1"/>
</dbReference>
<dbReference type="InterPro" id="IPR038475">
    <property type="entry name" value="RecG_C_sf"/>
</dbReference>
<gene>
    <name evidence="1" type="ORF">H4683_003691</name>
</gene>
<keyword evidence="2" id="KW-1185">Reference proteome</keyword>